<dbReference type="AlphaFoldDB" id="A0A9N8W2J6"/>
<dbReference type="Proteomes" id="UP000789739">
    <property type="component" value="Unassembled WGS sequence"/>
</dbReference>
<reference evidence="1" key="1">
    <citation type="submission" date="2021-06" db="EMBL/GenBank/DDBJ databases">
        <authorList>
            <person name="Kallberg Y."/>
            <person name="Tangrot J."/>
            <person name="Rosling A."/>
        </authorList>
    </citation>
    <scope>NUCLEOTIDE SEQUENCE</scope>
    <source>
        <strain evidence="1">BR232B</strain>
    </source>
</reference>
<sequence length="114" mass="12716">MEIKSYIIKTLQKLQAKVNNTSPYCNIKEIAPAVLTKYIDGWNYIASFGPGPNGPNYEDDAHFSARLRCRRSRYIDVITSPALGQTGLPTVYALSWPAKAGTTRVAKSEHTSYF</sequence>
<keyword evidence="2" id="KW-1185">Reference proteome</keyword>
<organism evidence="1 2">
    <name type="scientific">Paraglomus brasilianum</name>
    <dbReference type="NCBI Taxonomy" id="144538"/>
    <lineage>
        <taxon>Eukaryota</taxon>
        <taxon>Fungi</taxon>
        <taxon>Fungi incertae sedis</taxon>
        <taxon>Mucoromycota</taxon>
        <taxon>Glomeromycotina</taxon>
        <taxon>Glomeromycetes</taxon>
        <taxon>Paraglomerales</taxon>
        <taxon>Paraglomeraceae</taxon>
        <taxon>Paraglomus</taxon>
    </lineage>
</organism>
<protein>
    <submittedName>
        <fullName evidence="1">8260_t:CDS:1</fullName>
    </submittedName>
</protein>
<dbReference type="EMBL" id="CAJVPI010000060">
    <property type="protein sequence ID" value="CAG8469876.1"/>
    <property type="molecule type" value="Genomic_DNA"/>
</dbReference>
<proteinExistence type="predicted"/>
<evidence type="ECO:0000313" key="2">
    <source>
        <dbReference type="Proteomes" id="UP000789739"/>
    </source>
</evidence>
<name>A0A9N8W2J6_9GLOM</name>
<accession>A0A9N8W2J6</accession>
<evidence type="ECO:0000313" key="1">
    <source>
        <dbReference type="EMBL" id="CAG8469876.1"/>
    </source>
</evidence>
<comment type="caution">
    <text evidence="1">The sequence shown here is derived from an EMBL/GenBank/DDBJ whole genome shotgun (WGS) entry which is preliminary data.</text>
</comment>
<gene>
    <name evidence="1" type="ORF">PBRASI_LOCUS1017</name>
</gene>